<dbReference type="KEGG" id="drt:Dret_2349"/>
<dbReference type="SMART" id="SM00228">
    <property type="entry name" value="PDZ"/>
    <property type="match status" value="1"/>
</dbReference>
<dbReference type="Proteomes" id="UP000001052">
    <property type="component" value="Chromosome"/>
</dbReference>
<feature type="region of interest" description="Disordered" evidence="1">
    <location>
        <begin position="884"/>
        <end position="943"/>
    </location>
</feature>
<feature type="domain" description="PDZ" evidence="2">
    <location>
        <begin position="660"/>
        <end position="731"/>
    </location>
</feature>
<dbReference type="Gene3D" id="2.60.120.560">
    <property type="entry name" value="Exo-inulinase, domain 1"/>
    <property type="match status" value="1"/>
</dbReference>
<dbReference type="SUPFAM" id="SSF50156">
    <property type="entry name" value="PDZ domain-like"/>
    <property type="match status" value="1"/>
</dbReference>
<evidence type="ECO:0000256" key="1">
    <source>
        <dbReference type="SAM" id="MobiDB-lite"/>
    </source>
</evidence>
<gene>
    <name evidence="3" type="ordered locus">Dret_2349</name>
</gene>
<evidence type="ECO:0000313" key="3">
    <source>
        <dbReference type="EMBL" id="ACV69632.1"/>
    </source>
</evidence>
<evidence type="ECO:0000259" key="2">
    <source>
        <dbReference type="PROSITE" id="PS50106"/>
    </source>
</evidence>
<dbReference type="SUPFAM" id="SSF82171">
    <property type="entry name" value="DPP6 N-terminal domain-like"/>
    <property type="match status" value="1"/>
</dbReference>
<protein>
    <submittedName>
        <fullName evidence="3">PDZ/DHR/GLGF domain protein</fullName>
    </submittedName>
</protein>
<dbReference type="PROSITE" id="PS51257">
    <property type="entry name" value="PROKAR_LIPOPROTEIN"/>
    <property type="match status" value="1"/>
</dbReference>
<proteinExistence type="predicted"/>
<dbReference type="AlphaFoldDB" id="C8X5D5"/>
<sequence length="943" mass="102869">MRAGIFGFWGLVLVAGMLLFTAAGCKTSGPAALGSSAADASPSVASGPSLSQTLASGWDHLLDESFTDNARSWPEQDTDRVQSRVAGGVYTVQLDDRLAHLQALTDVRLNGLADFRVAATFNYKSRDKSYVGLLFGAADVRHMFRFRLEASGRVSLSRVAAGEYTTLVKKQVPDLLNAPGGEYHLAVVQEGDTWRCEVNGREVFRLPAEPVYGGRVGLYAYGKQRLRVHRLQVARDGTGLQAVRTWTGLGDRFGFEQYAFSEDGRRLATWSAVGPRGLLALWDVTSVARPLVGWRFVDHPVRRRKGAEPVHFFNTNGQKRFAVSDDGTLGAVTFWFEGDTSRLVLQVFRWDDPATPVFHIQKRAPGRVVLPHGVALRPDNDMVALNTAVQGTQGQVFASGEVVFFPLYDGGTPSKFTPPADGAVFMQHPRWSAGEGFFAEVLYRPQGKAGEMYWVVYPFGGGGDTGPQALRAKGETTIAYRRARSLDVTADERLLSVLEQEGGVRWYRTHDLTTPWVRVDLDDQAYLGVFGGRDEWGMLTTSLYFQRFAIQDDRVVPLGREWCPFLAQDMIYSPDRGGWLVAGAKQVRLYPDYAQAEHDAALALHEAEELLQVGFAEQAEAKLQQALDLDYTFQAKDTEELYLTLLPRMAASARARLPGRLALEQYQRGRQAPKIPVLGLQVRSQDGGVVVQNIHDGTPAVASGLRTGDHILRFQDRAETDVASLVEAVRACTPGQRVNLQVRRGDTLQTVSLDTLARWKEDAALEATVYGLFNYGLFAAEAGQPALVSAAADAFDSLLRTHPGAVKPEKLNGFAAILRALALAGQGQRDEALAALLGVSLDAQQHKYILKRTAAFAPLYGERDKLAYVLDVDANEIPQTIAQAAKPQPYPDLQGRLVRPPSAPELQAPLHTPATSGSSATPDTPVTQPQSGPSSSGGAVILE</sequence>
<dbReference type="OrthoDB" id="5479785at2"/>
<name>C8X5D5_DESRD</name>
<accession>C8X5D5</accession>
<dbReference type="PROSITE" id="PS50106">
    <property type="entry name" value="PDZ"/>
    <property type="match status" value="1"/>
</dbReference>
<reference evidence="4" key="1">
    <citation type="submission" date="2009-09" db="EMBL/GenBank/DDBJ databases">
        <title>The complete chromosome of Desulfohalobium retbaense DSM 5692.</title>
        <authorList>
            <consortium name="US DOE Joint Genome Institute (JGI-PGF)"/>
            <person name="Lucas S."/>
            <person name="Copeland A."/>
            <person name="Lapidus A."/>
            <person name="Glavina del Rio T."/>
            <person name="Dalin E."/>
            <person name="Tice H."/>
            <person name="Bruce D."/>
            <person name="Goodwin L."/>
            <person name="Pitluck S."/>
            <person name="Kyrpides N."/>
            <person name="Mavromatis K."/>
            <person name="Ivanova N."/>
            <person name="Mikhailova N."/>
            <person name="Munk A.C."/>
            <person name="Brettin T."/>
            <person name="Detter J.C."/>
            <person name="Han C."/>
            <person name="Tapia R."/>
            <person name="Larimer F."/>
            <person name="Land M."/>
            <person name="Hauser L."/>
            <person name="Markowitz V."/>
            <person name="Cheng J.-F."/>
            <person name="Hugenholtz P."/>
            <person name="Woyke T."/>
            <person name="Wu D."/>
            <person name="Spring S."/>
            <person name="Klenk H.-P."/>
            <person name="Eisen J.A."/>
        </authorList>
    </citation>
    <scope>NUCLEOTIDE SEQUENCE [LARGE SCALE GENOMIC DNA]</scope>
    <source>
        <strain evidence="4">DSM 5692</strain>
    </source>
</reference>
<keyword evidence="4" id="KW-1185">Reference proteome</keyword>
<dbReference type="InterPro" id="IPR001478">
    <property type="entry name" value="PDZ"/>
</dbReference>
<reference evidence="3 4" key="2">
    <citation type="journal article" date="2010" name="Stand. Genomic Sci.">
        <title>Complete genome sequence of Desulfohalobium retbaense type strain (HR(100)).</title>
        <authorList>
            <person name="Spring S."/>
            <person name="Nolan M."/>
            <person name="Lapidus A."/>
            <person name="Glavina Del Rio T."/>
            <person name="Copeland A."/>
            <person name="Tice H."/>
            <person name="Cheng J.F."/>
            <person name="Lucas S."/>
            <person name="Land M."/>
            <person name="Chen F."/>
            <person name="Bruce D."/>
            <person name="Goodwin L."/>
            <person name="Pitluck S."/>
            <person name="Ivanova N."/>
            <person name="Mavromatis K."/>
            <person name="Mikhailova N."/>
            <person name="Pati A."/>
            <person name="Chen A."/>
            <person name="Palaniappan K."/>
            <person name="Hauser L."/>
            <person name="Chang Y.J."/>
            <person name="Jeffries C.D."/>
            <person name="Munk C."/>
            <person name="Kiss H."/>
            <person name="Chain P."/>
            <person name="Han C."/>
            <person name="Brettin T."/>
            <person name="Detter J.C."/>
            <person name="Schuler E."/>
            <person name="Goker M."/>
            <person name="Rohde M."/>
            <person name="Bristow J."/>
            <person name="Eisen J.A."/>
            <person name="Markowitz V."/>
            <person name="Hugenholtz P."/>
            <person name="Kyrpides N.C."/>
            <person name="Klenk H.P."/>
        </authorList>
    </citation>
    <scope>NUCLEOTIDE SEQUENCE [LARGE SCALE GENOMIC DNA]</scope>
    <source>
        <strain evidence="3 4">DSM 5692</strain>
    </source>
</reference>
<organism evidence="3 4">
    <name type="scientific">Desulfohalobium retbaense (strain ATCC 49708 / DSM 5692 / JCM 16813 / HR100)</name>
    <dbReference type="NCBI Taxonomy" id="485915"/>
    <lineage>
        <taxon>Bacteria</taxon>
        <taxon>Pseudomonadati</taxon>
        <taxon>Thermodesulfobacteriota</taxon>
        <taxon>Desulfovibrionia</taxon>
        <taxon>Desulfovibrionales</taxon>
        <taxon>Desulfohalobiaceae</taxon>
        <taxon>Desulfohalobium</taxon>
    </lineage>
</organism>
<dbReference type="eggNOG" id="COG0265">
    <property type="taxonomic scope" value="Bacteria"/>
</dbReference>
<feature type="compositionally biased region" description="Low complexity" evidence="1">
    <location>
        <begin position="928"/>
        <end position="943"/>
    </location>
</feature>
<dbReference type="InterPro" id="IPR036034">
    <property type="entry name" value="PDZ_sf"/>
</dbReference>
<dbReference type="Pfam" id="PF13180">
    <property type="entry name" value="PDZ_2"/>
    <property type="match status" value="1"/>
</dbReference>
<dbReference type="HOGENOM" id="CLU_311419_0_0_7"/>
<feature type="compositionally biased region" description="Polar residues" evidence="1">
    <location>
        <begin position="913"/>
        <end position="927"/>
    </location>
</feature>
<dbReference type="STRING" id="485915.Dret_2349"/>
<dbReference type="EMBL" id="CP001734">
    <property type="protein sequence ID" value="ACV69632.1"/>
    <property type="molecule type" value="Genomic_DNA"/>
</dbReference>
<evidence type="ECO:0000313" key="4">
    <source>
        <dbReference type="Proteomes" id="UP000001052"/>
    </source>
</evidence>
<dbReference type="RefSeq" id="WP_015752766.1">
    <property type="nucleotide sequence ID" value="NC_013223.1"/>
</dbReference>
<dbReference type="Gene3D" id="2.30.42.10">
    <property type="match status" value="1"/>
</dbReference>